<proteinExistence type="predicted"/>
<gene>
    <name evidence="2" type="ORF">BJ554DRAFT_6742</name>
</gene>
<comment type="caution">
    <text evidence="2">The sequence shown here is derived from an EMBL/GenBank/DDBJ whole genome shotgun (WGS) entry which is preliminary data.</text>
</comment>
<keyword evidence="3" id="KW-1185">Reference proteome</keyword>
<dbReference type="EMBL" id="JAEFCI010004182">
    <property type="protein sequence ID" value="KAG5461114.1"/>
    <property type="molecule type" value="Genomic_DNA"/>
</dbReference>
<feature type="compositionally biased region" description="Basic and acidic residues" evidence="1">
    <location>
        <begin position="33"/>
        <end position="48"/>
    </location>
</feature>
<evidence type="ECO:0000313" key="2">
    <source>
        <dbReference type="EMBL" id="KAG5461114.1"/>
    </source>
</evidence>
<evidence type="ECO:0000313" key="3">
    <source>
        <dbReference type="Proteomes" id="UP000673691"/>
    </source>
</evidence>
<feature type="region of interest" description="Disordered" evidence="1">
    <location>
        <begin position="29"/>
        <end position="48"/>
    </location>
</feature>
<reference evidence="2 3" key="1">
    <citation type="journal article" name="Sci. Rep.">
        <title>Genome-scale phylogenetic analyses confirm Olpidium as the closest living zoosporic fungus to the non-flagellated, terrestrial fungi.</title>
        <authorList>
            <person name="Chang Y."/>
            <person name="Rochon D."/>
            <person name="Sekimoto S."/>
            <person name="Wang Y."/>
            <person name="Chovatia M."/>
            <person name="Sandor L."/>
            <person name="Salamov A."/>
            <person name="Grigoriev I.V."/>
            <person name="Stajich J.E."/>
            <person name="Spatafora J.W."/>
        </authorList>
    </citation>
    <scope>NUCLEOTIDE SEQUENCE [LARGE SCALE GENOMIC DNA]</scope>
    <source>
        <strain evidence="2">S191</strain>
    </source>
</reference>
<accession>A0A8H7ZX64</accession>
<dbReference type="Proteomes" id="UP000673691">
    <property type="component" value="Unassembled WGS sequence"/>
</dbReference>
<evidence type="ECO:0000256" key="1">
    <source>
        <dbReference type="SAM" id="MobiDB-lite"/>
    </source>
</evidence>
<protein>
    <submittedName>
        <fullName evidence="2">Uncharacterized protein</fullName>
    </submittedName>
</protein>
<dbReference type="AlphaFoldDB" id="A0A8H7ZX64"/>
<sequence>KAPTPGRQLQTGFLDCPIALRCRRHSRLRRLPALKEGEGRDRPQITKA</sequence>
<organism evidence="2 3">
    <name type="scientific">Olpidium bornovanus</name>
    <dbReference type="NCBI Taxonomy" id="278681"/>
    <lineage>
        <taxon>Eukaryota</taxon>
        <taxon>Fungi</taxon>
        <taxon>Fungi incertae sedis</taxon>
        <taxon>Olpidiomycota</taxon>
        <taxon>Olpidiomycotina</taxon>
        <taxon>Olpidiomycetes</taxon>
        <taxon>Olpidiales</taxon>
        <taxon>Olpidiaceae</taxon>
        <taxon>Olpidium</taxon>
    </lineage>
</organism>
<name>A0A8H7ZX64_9FUNG</name>
<feature type="non-terminal residue" evidence="2">
    <location>
        <position position="1"/>
    </location>
</feature>